<dbReference type="EMBL" id="MU006115">
    <property type="protein sequence ID" value="KAF2834694.1"/>
    <property type="molecule type" value="Genomic_DNA"/>
</dbReference>
<evidence type="ECO:0000313" key="1">
    <source>
        <dbReference type="EMBL" id="KAF2834694.1"/>
    </source>
</evidence>
<proteinExistence type="predicted"/>
<sequence>MEYFGTVANAKKEWQLGPSLPAQTPAFKGLFQWARFKVINIFELARCAGCSDDGLRCEITSGTLYTKKGAEPGYNTEFYLLPESHHNQLVALRLKANEICEDKPSKQAPWVSKYRKDYMEYVALTNCNLGAVAFAEVAEMGANRSRDLYRHEDKKSVNTSEKGAILFS</sequence>
<protein>
    <submittedName>
        <fullName evidence="1">Uncharacterized protein</fullName>
    </submittedName>
</protein>
<keyword evidence="2" id="KW-1185">Reference proteome</keyword>
<comment type="caution">
    <text evidence="1">The sequence shown here is derived from an EMBL/GenBank/DDBJ whole genome shotgun (WGS) entry which is preliminary data.</text>
</comment>
<name>A0A9P4S223_9PEZI</name>
<dbReference type="Proteomes" id="UP000799429">
    <property type="component" value="Unassembled WGS sequence"/>
</dbReference>
<dbReference type="AlphaFoldDB" id="A0A9P4S223"/>
<accession>A0A9P4S223</accession>
<gene>
    <name evidence="1" type="ORF">M501DRAFT_1035067</name>
</gene>
<reference evidence="1" key="1">
    <citation type="journal article" date="2020" name="Stud. Mycol.">
        <title>101 Dothideomycetes genomes: a test case for predicting lifestyles and emergence of pathogens.</title>
        <authorList>
            <person name="Haridas S."/>
            <person name="Albert R."/>
            <person name="Binder M."/>
            <person name="Bloem J."/>
            <person name="Labutti K."/>
            <person name="Salamov A."/>
            <person name="Andreopoulos B."/>
            <person name="Baker S."/>
            <person name="Barry K."/>
            <person name="Bills G."/>
            <person name="Bluhm B."/>
            <person name="Cannon C."/>
            <person name="Castanera R."/>
            <person name="Culley D."/>
            <person name="Daum C."/>
            <person name="Ezra D."/>
            <person name="Gonzalez J."/>
            <person name="Henrissat B."/>
            <person name="Kuo A."/>
            <person name="Liang C."/>
            <person name="Lipzen A."/>
            <person name="Lutzoni F."/>
            <person name="Magnuson J."/>
            <person name="Mondo S."/>
            <person name="Nolan M."/>
            <person name="Ohm R."/>
            <person name="Pangilinan J."/>
            <person name="Park H.-J."/>
            <person name="Ramirez L."/>
            <person name="Alfaro M."/>
            <person name="Sun H."/>
            <person name="Tritt A."/>
            <person name="Yoshinaga Y."/>
            <person name="Zwiers L.-H."/>
            <person name="Turgeon B."/>
            <person name="Goodwin S."/>
            <person name="Spatafora J."/>
            <person name="Crous P."/>
            <person name="Grigoriev I."/>
        </authorList>
    </citation>
    <scope>NUCLEOTIDE SEQUENCE</scope>
    <source>
        <strain evidence="1">CBS 101060</strain>
    </source>
</reference>
<organism evidence="1 2">
    <name type="scientific">Patellaria atrata CBS 101060</name>
    <dbReference type="NCBI Taxonomy" id="1346257"/>
    <lineage>
        <taxon>Eukaryota</taxon>
        <taxon>Fungi</taxon>
        <taxon>Dikarya</taxon>
        <taxon>Ascomycota</taxon>
        <taxon>Pezizomycotina</taxon>
        <taxon>Dothideomycetes</taxon>
        <taxon>Dothideomycetes incertae sedis</taxon>
        <taxon>Patellariales</taxon>
        <taxon>Patellariaceae</taxon>
        <taxon>Patellaria</taxon>
    </lineage>
</organism>
<evidence type="ECO:0000313" key="2">
    <source>
        <dbReference type="Proteomes" id="UP000799429"/>
    </source>
</evidence>